<feature type="chain" id="PRO_5011708147" evidence="2">
    <location>
        <begin position="23"/>
        <end position="207"/>
    </location>
</feature>
<dbReference type="STRING" id="408074.SAMN05660909_02337"/>
<name>A0A1H4BYY3_9BACT</name>
<protein>
    <submittedName>
        <fullName evidence="4">Opacity protein</fullName>
    </submittedName>
</protein>
<evidence type="ECO:0000256" key="1">
    <source>
        <dbReference type="ARBA" id="ARBA00022729"/>
    </source>
</evidence>
<accession>A0A1H4BYY3</accession>
<dbReference type="SUPFAM" id="SSF56925">
    <property type="entry name" value="OMPA-like"/>
    <property type="match status" value="1"/>
</dbReference>
<evidence type="ECO:0000256" key="2">
    <source>
        <dbReference type="SAM" id="SignalP"/>
    </source>
</evidence>
<dbReference type="Proteomes" id="UP000199656">
    <property type="component" value="Unassembled WGS sequence"/>
</dbReference>
<dbReference type="InterPro" id="IPR027385">
    <property type="entry name" value="Beta-barrel_OMP"/>
</dbReference>
<evidence type="ECO:0000313" key="5">
    <source>
        <dbReference type="Proteomes" id="UP000199656"/>
    </source>
</evidence>
<dbReference type="InterPro" id="IPR011250">
    <property type="entry name" value="OMP/PagP_B-barrel"/>
</dbReference>
<dbReference type="Pfam" id="PF13505">
    <property type="entry name" value="OMP_b-brl"/>
    <property type="match status" value="1"/>
</dbReference>
<keyword evidence="5" id="KW-1185">Reference proteome</keyword>
<organism evidence="4 5">
    <name type="scientific">Chitinophaga terrae</name>
    <name type="common">ex Kim and Jung 2007</name>
    <dbReference type="NCBI Taxonomy" id="408074"/>
    <lineage>
        <taxon>Bacteria</taxon>
        <taxon>Pseudomonadati</taxon>
        <taxon>Bacteroidota</taxon>
        <taxon>Chitinophagia</taxon>
        <taxon>Chitinophagales</taxon>
        <taxon>Chitinophagaceae</taxon>
        <taxon>Chitinophaga</taxon>
    </lineage>
</organism>
<sequence>MKKIRNWMLAIAALLIGGSASAQYRPPLSIDANWSISQPLGSLKDYADKTSLRGWGAGVQYMLNGQLAVGLRSGYQDFYERVPRAVYHDPTQGDVSAVQTRTLQVVPIQATVSYTFLKQDQPVLPYAMVGVGAAHFKYEKYWGEFVESDKSWQFLVSPEIGINIPFGKASPLMFNVNARYNYAPYKLGEITSFNTIQGNIGLKLHLN</sequence>
<dbReference type="Gene3D" id="2.40.160.20">
    <property type="match status" value="1"/>
</dbReference>
<gene>
    <name evidence="4" type="ORF">SAMN05660909_02337</name>
</gene>
<dbReference type="AlphaFoldDB" id="A0A1H4BYY3"/>
<proteinExistence type="predicted"/>
<feature type="domain" description="Outer membrane protein beta-barrel" evidence="3">
    <location>
        <begin position="10"/>
        <end position="201"/>
    </location>
</feature>
<keyword evidence="1 2" id="KW-0732">Signal</keyword>
<dbReference type="EMBL" id="FNRL01000009">
    <property type="protein sequence ID" value="SEA53299.1"/>
    <property type="molecule type" value="Genomic_DNA"/>
</dbReference>
<evidence type="ECO:0000313" key="4">
    <source>
        <dbReference type="EMBL" id="SEA53299.1"/>
    </source>
</evidence>
<dbReference type="RefSeq" id="WP_168927919.1">
    <property type="nucleotide sequence ID" value="NZ_BKAT01000035.1"/>
</dbReference>
<feature type="signal peptide" evidence="2">
    <location>
        <begin position="1"/>
        <end position="22"/>
    </location>
</feature>
<reference evidence="5" key="1">
    <citation type="submission" date="2016-10" db="EMBL/GenBank/DDBJ databases">
        <authorList>
            <person name="Varghese N."/>
            <person name="Submissions S."/>
        </authorList>
    </citation>
    <scope>NUCLEOTIDE SEQUENCE [LARGE SCALE GENOMIC DNA]</scope>
    <source>
        <strain evidence="5">DSM 23920</strain>
    </source>
</reference>
<evidence type="ECO:0000259" key="3">
    <source>
        <dbReference type="Pfam" id="PF13505"/>
    </source>
</evidence>